<geneLocation type="plasmid" evidence="2">
    <name>unnamed24</name>
</geneLocation>
<gene>
    <name evidence="1" type="ordered locus">Q7M_1267</name>
</gene>
<evidence type="ECO:0008006" key="3">
    <source>
        <dbReference type="Google" id="ProtNLM"/>
    </source>
</evidence>
<dbReference type="KEGG" id="bcw:Q7M_1267"/>
<keyword evidence="1" id="KW-0614">Plasmid</keyword>
<reference evidence="1 2" key="1">
    <citation type="journal article" date="2012" name="J. Bacteriol.">
        <title>Complete Genome Sequence of Borrelia crocidurae.</title>
        <authorList>
            <person name="Elbir H."/>
            <person name="Gimenez G."/>
            <person name="Robert C."/>
            <person name="Bergstrom S."/>
            <person name="Cutler S."/>
            <person name="Raoult D."/>
            <person name="Drancourt M."/>
        </authorList>
    </citation>
    <scope>NUCLEOTIDE SEQUENCE [LARGE SCALE GENOMIC DNA]</scope>
    <source>
        <strain evidence="1 2">Achema</strain>
        <plasmid evidence="2">unnamed24</plasmid>
    </source>
</reference>
<reference evidence="2" key="2">
    <citation type="submission" date="2012-03" db="EMBL/GenBank/DDBJ databases">
        <title>Complete genome sequence of Borrelia crocidurae.</title>
        <authorList>
            <person name="Elbir H."/>
            <person name="Gimenez G."/>
            <person name="Robert C."/>
            <person name="Raoult D."/>
            <person name="Drancourt M."/>
        </authorList>
    </citation>
    <scope>NUCLEOTIDE SEQUENCE [LARGE SCALE GENOMIC DNA]</scope>
    <source>
        <strain evidence="2">Achema</strain>
        <plasmid evidence="2">unnamed24</plasmid>
    </source>
</reference>
<dbReference type="AlphaFoldDB" id="I0FEW8"/>
<evidence type="ECO:0000313" key="1">
    <source>
        <dbReference type="EMBL" id="AFI32024.1"/>
    </source>
</evidence>
<dbReference type="HOGENOM" id="CLU_3408844_0_0_12"/>
<proteinExistence type="predicted"/>
<accession>I0FEW8</accession>
<dbReference type="Proteomes" id="UP000005212">
    <property type="component" value="Plasmid unnamed24"/>
</dbReference>
<sequence>MSSLKTHLESLRDIGDDKKVVDVTSNQAE</sequence>
<dbReference type="EMBL" id="CP003450">
    <property type="protein sequence ID" value="AFI32024.1"/>
    <property type="molecule type" value="Genomic_DNA"/>
</dbReference>
<protein>
    <recommendedName>
        <fullName evidence="3">Variable large protein</fullName>
    </recommendedName>
</protein>
<organism evidence="1 2">
    <name type="scientific">Borrelia crocidurae (strain Achema)</name>
    <dbReference type="NCBI Taxonomy" id="1155096"/>
    <lineage>
        <taxon>Bacteria</taxon>
        <taxon>Pseudomonadati</taxon>
        <taxon>Spirochaetota</taxon>
        <taxon>Spirochaetia</taxon>
        <taxon>Spirochaetales</taxon>
        <taxon>Borreliaceae</taxon>
        <taxon>Borrelia</taxon>
    </lineage>
</organism>
<name>I0FEW8_BORCA</name>
<evidence type="ECO:0000313" key="2">
    <source>
        <dbReference type="Proteomes" id="UP000005212"/>
    </source>
</evidence>